<dbReference type="RefSeq" id="WP_377136584.1">
    <property type="nucleotide sequence ID" value="NZ_JBHSFI010000004.1"/>
</dbReference>
<sequence length="172" mass="19020">MPLSDREPRLDTADPAALFTAYLDYYRHAVDRKLRSLSDADLRASRLPSGWSPLELLIHLVHMERRWFRWGFLAEPVDHPWGDHAAEDPDGPWAVPDGVGLEELLEALHAGGTVTGEVLASHSMDEHGAVNGRFTEDPPTLAWICFHVLQEYARHAGHLDVSAELAGGATGE</sequence>
<evidence type="ECO:0000313" key="2">
    <source>
        <dbReference type="Proteomes" id="UP001596011"/>
    </source>
</evidence>
<dbReference type="InterPro" id="IPR007061">
    <property type="entry name" value="MST-like"/>
</dbReference>
<dbReference type="Pfam" id="PF04978">
    <property type="entry name" value="MST"/>
    <property type="match status" value="1"/>
</dbReference>
<evidence type="ECO:0000313" key="1">
    <source>
        <dbReference type="EMBL" id="MFC4629549.1"/>
    </source>
</evidence>
<name>A0ABV9HGZ9_9MICO</name>
<protein>
    <submittedName>
        <fullName evidence="1">DUF664 domain-containing protein</fullName>
    </submittedName>
</protein>
<dbReference type="EMBL" id="JBHSFI010000004">
    <property type="protein sequence ID" value="MFC4629549.1"/>
    <property type="molecule type" value="Genomic_DNA"/>
</dbReference>
<dbReference type="InterPro" id="IPR034660">
    <property type="entry name" value="DinB/YfiT-like"/>
</dbReference>
<gene>
    <name evidence="1" type="ORF">ACFO6V_14985</name>
</gene>
<comment type="caution">
    <text evidence="1">The sequence shown here is derived from an EMBL/GenBank/DDBJ whole genome shotgun (WGS) entry which is preliminary data.</text>
</comment>
<dbReference type="Proteomes" id="UP001596011">
    <property type="component" value="Unassembled WGS sequence"/>
</dbReference>
<dbReference type="Gene3D" id="1.20.120.450">
    <property type="entry name" value="dinb family like domain"/>
    <property type="match status" value="1"/>
</dbReference>
<accession>A0ABV9HGZ9</accession>
<reference evidence="2" key="1">
    <citation type="journal article" date="2019" name="Int. J. Syst. Evol. Microbiol.">
        <title>The Global Catalogue of Microorganisms (GCM) 10K type strain sequencing project: providing services to taxonomists for standard genome sequencing and annotation.</title>
        <authorList>
            <consortium name="The Broad Institute Genomics Platform"/>
            <consortium name="The Broad Institute Genome Sequencing Center for Infectious Disease"/>
            <person name="Wu L."/>
            <person name="Ma J."/>
        </authorList>
    </citation>
    <scope>NUCLEOTIDE SEQUENCE [LARGE SCALE GENOMIC DNA]</scope>
    <source>
        <strain evidence="2">CCUG 42722</strain>
    </source>
</reference>
<dbReference type="SUPFAM" id="SSF109854">
    <property type="entry name" value="DinB/YfiT-like putative metalloenzymes"/>
    <property type="match status" value="1"/>
</dbReference>
<keyword evidence="2" id="KW-1185">Reference proteome</keyword>
<proteinExistence type="predicted"/>
<organism evidence="1 2">
    <name type="scientific">Promicromonospora alba</name>
    <dbReference type="NCBI Taxonomy" id="1616110"/>
    <lineage>
        <taxon>Bacteria</taxon>
        <taxon>Bacillati</taxon>
        <taxon>Actinomycetota</taxon>
        <taxon>Actinomycetes</taxon>
        <taxon>Micrococcales</taxon>
        <taxon>Promicromonosporaceae</taxon>
        <taxon>Promicromonospora</taxon>
    </lineage>
</organism>